<evidence type="ECO:0000313" key="7">
    <source>
        <dbReference type="EMBL" id="WCT11185.1"/>
    </source>
</evidence>
<dbReference type="Gene3D" id="1.10.1740.10">
    <property type="match status" value="1"/>
</dbReference>
<evidence type="ECO:0000259" key="6">
    <source>
        <dbReference type="Pfam" id="PF08281"/>
    </source>
</evidence>
<dbReference type="InterPro" id="IPR014284">
    <property type="entry name" value="RNA_pol_sigma-70_dom"/>
</dbReference>
<keyword evidence="3" id="KW-0731">Sigma factor</keyword>
<dbReference type="InterPro" id="IPR013325">
    <property type="entry name" value="RNA_pol_sigma_r2"/>
</dbReference>
<organism evidence="7 8">
    <name type="scientific">Mucilaginibacter jinjuensis</name>
    <dbReference type="NCBI Taxonomy" id="1176721"/>
    <lineage>
        <taxon>Bacteria</taxon>
        <taxon>Pseudomonadati</taxon>
        <taxon>Bacteroidota</taxon>
        <taxon>Sphingobacteriia</taxon>
        <taxon>Sphingobacteriales</taxon>
        <taxon>Sphingobacteriaceae</taxon>
        <taxon>Mucilaginibacter</taxon>
    </lineage>
</organism>
<dbReference type="SUPFAM" id="SSF88659">
    <property type="entry name" value="Sigma3 and sigma4 domains of RNA polymerase sigma factors"/>
    <property type="match status" value="1"/>
</dbReference>
<dbReference type="InterPro" id="IPR007627">
    <property type="entry name" value="RNA_pol_sigma70_r2"/>
</dbReference>
<dbReference type="NCBIfam" id="TIGR02937">
    <property type="entry name" value="sigma70-ECF"/>
    <property type="match status" value="1"/>
</dbReference>
<dbReference type="PANTHER" id="PTHR43133:SF62">
    <property type="entry name" value="RNA POLYMERASE SIGMA FACTOR SIGZ"/>
    <property type="match status" value="1"/>
</dbReference>
<feature type="domain" description="RNA polymerase sigma factor 70 region 4 type 2" evidence="6">
    <location>
        <begin position="101"/>
        <end position="152"/>
    </location>
</feature>
<dbReference type="SUPFAM" id="SSF88946">
    <property type="entry name" value="Sigma2 domain of RNA polymerase sigma factors"/>
    <property type="match status" value="1"/>
</dbReference>
<feature type="domain" description="RNA polymerase sigma-70 region 2" evidence="5">
    <location>
        <begin position="11"/>
        <end position="76"/>
    </location>
</feature>
<evidence type="ECO:0000256" key="4">
    <source>
        <dbReference type="ARBA" id="ARBA00023163"/>
    </source>
</evidence>
<keyword evidence="8" id="KW-1185">Reference proteome</keyword>
<sequence>MVQDCNIFEIWEEYKSSLYRFILNRLPYEQDAKDLLQEVLLKSYQYCSKGKTVLYLKAWLYKIASNTIIDYYKKAGKHQPLIDDLVEEENSESAIGEASVYIKALLQLLPQEYAIPLAMYDLGDMSQKDIAEKLNLSLVNTKSRIQRGRVKLKERFLECCAVAFDENGEMISFDIKPQCKELQAEKMRLEKLF</sequence>
<evidence type="ECO:0000256" key="2">
    <source>
        <dbReference type="ARBA" id="ARBA00023015"/>
    </source>
</evidence>
<dbReference type="InterPro" id="IPR013324">
    <property type="entry name" value="RNA_pol_sigma_r3/r4-like"/>
</dbReference>
<keyword evidence="2" id="KW-0805">Transcription regulation</keyword>
<protein>
    <submittedName>
        <fullName evidence="7">Sigma-70 family RNA polymerase sigma factor</fullName>
    </submittedName>
</protein>
<keyword evidence="4" id="KW-0804">Transcription</keyword>
<name>A0ABY7T4R9_9SPHI</name>
<comment type="similarity">
    <text evidence="1">Belongs to the sigma-70 factor family. ECF subfamily.</text>
</comment>
<evidence type="ECO:0000259" key="5">
    <source>
        <dbReference type="Pfam" id="PF04542"/>
    </source>
</evidence>
<accession>A0ABY7T4R9</accession>
<proteinExistence type="inferred from homology"/>
<dbReference type="EMBL" id="CP117167">
    <property type="protein sequence ID" value="WCT11185.1"/>
    <property type="molecule type" value="Genomic_DNA"/>
</dbReference>
<dbReference type="RefSeq" id="WP_273629377.1">
    <property type="nucleotide sequence ID" value="NZ_CP117167.1"/>
</dbReference>
<dbReference type="PANTHER" id="PTHR43133">
    <property type="entry name" value="RNA POLYMERASE ECF-TYPE SIGMA FACTO"/>
    <property type="match status" value="1"/>
</dbReference>
<dbReference type="Pfam" id="PF04542">
    <property type="entry name" value="Sigma70_r2"/>
    <property type="match status" value="1"/>
</dbReference>
<dbReference type="Pfam" id="PF08281">
    <property type="entry name" value="Sigma70_r4_2"/>
    <property type="match status" value="1"/>
</dbReference>
<evidence type="ECO:0000256" key="1">
    <source>
        <dbReference type="ARBA" id="ARBA00010641"/>
    </source>
</evidence>
<evidence type="ECO:0000256" key="3">
    <source>
        <dbReference type="ARBA" id="ARBA00023082"/>
    </source>
</evidence>
<dbReference type="InterPro" id="IPR036388">
    <property type="entry name" value="WH-like_DNA-bd_sf"/>
</dbReference>
<evidence type="ECO:0000313" key="8">
    <source>
        <dbReference type="Proteomes" id="UP001216139"/>
    </source>
</evidence>
<dbReference type="Proteomes" id="UP001216139">
    <property type="component" value="Chromosome"/>
</dbReference>
<dbReference type="InterPro" id="IPR013249">
    <property type="entry name" value="RNA_pol_sigma70_r4_t2"/>
</dbReference>
<gene>
    <name evidence="7" type="ORF">PQO05_20815</name>
</gene>
<dbReference type="Gene3D" id="1.10.10.10">
    <property type="entry name" value="Winged helix-like DNA-binding domain superfamily/Winged helix DNA-binding domain"/>
    <property type="match status" value="1"/>
</dbReference>
<dbReference type="InterPro" id="IPR039425">
    <property type="entry name" value="RNA_pol_sigma-70-like"/>
</dbReference>
<reference evidence="7 8" key="1">
    <citation type="submission" date="2023-02" db="EMBL/GenBank/DDBJ databases">
        <title>Genome sequence of Mucilaginibacter jinjuensis strain KACC 16571.</title>
        <authorList>
            <person name="Kim S."/>
            <person name="Heo J."/>
            <person name="Kwon S.-W."/>
        </authorList>
    </citation>
    <scope>NUCLEOTIDE SEQUENCE [LARGE SCALE GENOMIC DNA]</scope>
    <source>
        <strain evidence="7 8">KACC 16571</strain>
    </source>
</reference>